<evidence type="ECO:0000256" key="4">
    <source>
        <dbReference type="ARBA" id="ARBA00003889"/>
    </source>
</evidence>
<protein>
    <recommendedName>
        <fullName evidence="16">Adenosylcobinamide kinase</fullName>
        <ecNumber evidence="8">2.7.1.156</ecNumber>
        <ecNumber evidence="9">2.7.7.62</ecNumber>
    </recommendedName>
    <alternativeName>
        <fullName evidence="17">Adenosylcobinamide-phosphate guanylyltransferase</fullName>
    </alternativeName>
</protein>
<evidence type="ECO:0000256" key="11">
    <source>
        <dbReference type="ARBA" id="ARBA00022679"/>
    </source>
</evidence>
<evidence type="ECO:0000256" key="19">
    <source>
        <dbReference type="PIRSR" id="PIRSR006135-2"/>
    </source>
</evidence>
<dbReference type="UniPathway" id="UPA00148">
    <property type="reaction ID" value="UER00236"/>
</dbReference>
<keyword evidence="15 19" id="KW-0342">GTP-binding</keyword>
<dbReference type="PANTHER" id="PTHR34848">
    <property type="match status" value="1"/>
</dbReference>
<keyword evidence="12 19" id="KW-0547">Nucleotide-binding</keyword>
<comment type="pathway">
    <text evidence="6">Cofactor biosynthesis; adenosylcobalamin biosynthesis; adenosylcobalamin from cob(II)yrinate a,c-diamide: step 5/7.</text>
</comment>
<evidence type="ECO:0000256" key="10">
    <source>
        <dbReference type="ARBA" id="ARBA00022573"/>
    </source>
</evidence>
<evidence type="ECO:0000256" key="17">
    <source>
        <dbReference type="ARBA" id="ARBA00030571"/>
    </source>
</evidence>
<feature type="binding site" evidence="19">
    <location>
        <position position="80"/>
    </location>
    <ligand>
        <name>GTP</name>
        <dbReference type="ChEBI" id="CHEBI:37565"/>
    </ligand>
</feature>
<dbReference type="GO" id="GO:0005525">
    <property type="term" value="F:GTP binding"/>
    <property type="evidence" value="ECO:0007669"/>
    <property type="project" value="UniProtKB-KW"/>
</dbReference>
<evidence type="ECO:0000256" key="6">
    <source>
        <dbReference type="ARBA" id="ARBA00005159"/>
    </source>
</evidence>
<keyword evidence="11 20" id="KW-0808">Transferase</keyword>
<accession>A0A1Y5PPZ0</accession>
<gene>
    <name evidence="20" type="primary">cobP</name>
    <name evidence="20" type="ORF">MHPYR_50135</name>
</gene>
<dbReference type="InterPro" id="IPR027417">
    <property type="entry name" value="P-loop_NTPase"/>
</dbReference>
<sequence>MRTLVLGGIRSGKSRWAETTMAGDPAVRYVATGAAGGADPAWAQRVAEHRDRRPASWSTVETTDVAAVLRNGPHTATLVDDLGGWLTAALDRRGWDGGSVTADVDDLVAAVDGFTAPLALVSPEVGLTVVAATASARRFTDELGTLNQRLAQCCEQVVLVVAGLPVWVKPTKALN</sequence>
<evidence type="ECO:0000256" key="7">
    <source>
        <dbReference type="ARBA" id="ARBA00007490"/>
    </source>
</evidence>
<comment type="catalytic activity">
    <reaction evidence="2">
        <text>adenosylcob(III)inamide phosphate + GTP + H(+) = adenosylcob(III)inamide-GDP + diphosphate</text>
        <dbReference type="Rhea" id="RHEA:22712"/>
        <dbReference type="ChEBI" id="CHEBI:15378"/>
        <dbReference type="ChEBI" id="CHEBI:33019"/>
        <dbReference type="ChEBI" id="CHEBI:37565"/>
        <dbReference type="ChEBI" id="CHEBI:58502"/>
        <dbReference type="ChEBI" id="CHEBI:60487"/>
        <dbReference type="EC" id="2.7.7.62"/>
    </reaction>
</comment>
<evidence type="ECO:0000256" key="5">
    <source>
        <dbReference type="ARBA" id="ARBA00004692"/>
    </source>
</evidence>
<dbReference type="PIRSF" id="PIRSF006135">
    <property type="entry name" value="CobU"/>
    <property type="match status" value="1"/>
</dbReference>
<feature type="binding site" evidence="19">
    <location>
        <position position="61"/>
    </location>
    <ligand>
        <name>GTP</name>
        <dbReference type="ChEBI" id="CHEBI:37565"/>
    </ligand>
</feature>
<dbReference type="AlphaFoldDB" id="A0A1Y5PPZ0"/>
<keyword evidence="14" id="KW-0067">ATP-binding</keyword>
<evidence type="ECO:0000256" key="8">
    <source>
        <dbReference type="ARBA" id="ARBA00012016"/>
    </source>
</evidence>
<dbReference type="SUPFAM" id="SSF52540">
    <property type="entry name" value="P-loop containing nucleoside triphosphate hydrolases"/>
    <property type="match status" value="1"/>
</dbReference>
<evidence type="ECO:0000256" key="16">
    <source>
        <dbReference type="ARBA" id="ARBA00029570"/>
    </source>
</evidence>
<dbReference type="GO" id="GO:0008820">
    <property type="term" value="F:cobinamide phosphate guanylyltransferase activity"/>
    <property type="evidence" value="ECO:0007669"/>
    <property type="project" value="UniProtKB-EC"/>
</dbReference>
<name>A0A1Y5PPZ0_9MYCO</name>
<dbReference type="InterPro" id="IPR003203">
    <property type="entry name" value="CobU/CobP"/>
</dbReference>
<comment type="function">
    <text evidence="4">Catalyzes ATP-dependent phosphorylation of adenosylcobinamide and addition of GMP to adenosylcobinamide phosphate.</text>
</comment>
<organism evidence="20">
    <name type="scientific">uncultured Mycobacterium sp</name>
    <dbReference type="NCBI Taxonomy" id="171292"/>
    <lineage>
        <taxon>Bacteria</taxon>
        <taxon>Bacillati</taxon>
        <taxon>Actinomycetota</taxon>
        <taxon>Actinomycetes</taxon>
        <taxon>Mycobacteriales</taxon>
        <taxon>Mycobacteriaceae</taxon>
        <taxon>Mycobacterium</taxon>
        <taxon>environmental samples</taxon>
    </lineage>
</organism>
<evidence type="ECO:0000256" key="3">
    <source>
        <dbReference type="ARBA" id="ARBA00001522"/>
    </source>
</evidence>
<evidence type="ECO:0000256" key="13">
    <source>
        <dbReference type="ARBA" id="ARBA00022777"/>
    </source>
</evidence>
<reference evidence="20" key="1">
    <citation type="submission" date="2016-03" db="EMBL/GenBank/DDBJ databases">
        <authorList>
            <person name="Ploux O."/>
        </authorList>
    </citation>
    <scope>NUCLEOTIDE SEQUENCE</scope>
    <source>
        <strain evidence="20">UC10</strain>
    </source>
</reference>
<evidence type="ECO:0000313" key="20">
    <source>
        <dbReference type="EMBL" id="SBS77968.1"/>
    </source>
</evidence>
<dbReference type="Pfam" id="PF02283">
    <property type="entry name" value="CobU"/>
    <property type="match status" value="1"/>
</dbReference>
<keyword evidence="20" id="KW-0548">Nucleotidyltransferase</keyword>
<dbReference type="GO" id="GO:0009236">
    <property type="term" value="P:cobalamin biosynthetic process"/>
    <property type="evidence" value="ECO:0007669"/>
    <property type="project" value="UniProtKB-UniPathway"/>
</dbReference>
<dbReference type="Gene3D" id="3.40.50.300">
    <property type="entry name" value="P-loop containing nucleotide triphosphate hydrolases"/>
    <property type="match status" value="1"/>
</dbReference>
<comment type="catalytic activity">
    <reaction evidence="1">
        <text>adenosylcob(III)inamide + ATP = adenosylcob(III)inamide phosphate + ADP + H(+)</text>
        <dbReference type="Rhea" id="RHEA:15769"/>
        <dbReference type="ChEBI" id="CHEBI:2480"/>
        <dbReference type="ChEBI" id="CHEBI:15378"/>
        <dbReference type="ChEBI" id="CHEBI:30616"/>
        <dbReference type="ChEBI" id="CHEBI:58502"/>
        <dbReference type="ChEBI" id="CHEBI:456216"/>
        <dbReference type="EC" id="2.7.1.156"/>
    </reaction>
</comment>
<evidence type="ECO:0000256" key="15">
    <source>
        <dbReference type="ARBA" id="ARBA00023134"/>
    </source>
</evidence>
<feature type="binding site" evidence="19">
    <location>
        <begin position="50"/>
        <end position="53"/>
    </location>
    <ligand>
        <name>GTP</name>
        <dbReference type="ChEBI" id="CHEBI:37565"/>
    </ligand>
</feature>
<comment type="pathway">
    <text evidence="5">Cofactor biosynthesis; adenosylcobalamin biosynthesis; adenosylcobalamin from cob(II)yrinate a,c-diamide: step 6/7.</text>
</comment>
<comment type="similarity">
    <text evidence="7">Belongs to the CobU/CobP family.</text>
</comment>
<keyword evidence="10" id="KW-0169">Cobalamin biosynthesis</keyword>
<evidence type="ECO:0000256" key="1">
    <source>
        <dbReference type="ARBA" id="ARBA00000312"/>
    </source>
</evidence>
<keyword evidence="13" id="KW-0418">Kinase</keyword>
<proteinExistence type="inferred from homology"/>
<dbReference type="EC" id="2.7.1.156" evidence="8"/>
<dbReference type="GO" id="GO:0005524">
    <property type="term" value="F:ATP binding"/>
    <property type="evidence" value="ECO:0007669"/>
    <property type="project" value="UniProtKB-KW"/>
</dbReference>
<evidence type="ECO:0000256" key="12">
    <source>
        <dbReference type="ARBA" id="ARBA00022741"/>
    </source>
</evidence>
<feature type="binding site" evidence="19">
    <location>
        <begin position="31"/>
        <end position="33"/>
    </location>
    <ligand>
        <name>GTP</name>
        <dbReference type="ChEBI" id="CHEBI:37565"/>
    </ligand>
</feature>
<dbReference type="CDD" id="cd00544">
    <property type="entry name" value="CobU"/>
    <property type="match status" value="1"/>
</dbReference>
<evidence type="ECO:0000256" key="9">
    <source>
        <dbReference type="ARBA" id="ARBA00012523"/>
    </source>
</evidence>
<evidence type="ECO:0000256" key="14">
    <source>
        <dbReference type="ARBA" id="ARBA00022840"/>
    </source>
</evidence>
<comment type="catalytic activity">
    <reaction evidence="3">
        <text>adenosylcob(III)inamide + GTP = adenosylcob(III)inamide phosphate + GDP + H(+)</text>
        <dbReference type="Rhea" id="RHEA:15765"/>
        <dbReference type="ChEBI" id="CHEBI:2480"/>
        <dbReference type="ChEBI" id="CHEBI:15378"/>
        <dbReference type="ChEBI" id="CHEBI:37565"/>
        <dbReference type="ChEBI" id="CHEBI:58189"/>
        <dbReference type="ChEBI" id="CHEBI:58502"/>
        <dbReference type="EC" id="2.7.1.156"/>
    </reaction>
</comment>
<evidence type="ECO:0000256" key="18">
    <source>
        <dbReference type="PIRSR" id="PIRSR006135-1"/>
    </source>
</evidence>
<evidence type="ECO:0000256" key="2">
    <source>
        <dbReference type="ARBA" id="ARBA00000711"/>
    </source>
</evidence>
<dbReference type="EMBL" id="FLQS01000045">
    <property type="protein sequence ID" value="SBS77968.1"/>
    <property type="molecule type" value="Genomic_DNA"/>
</dbReference>
<feature type="active site" description="GMP-histidine intermediate" evidence="18">
    <location>
        <position position="49"/>
    </location>
</feature>
<dbReference type="GO" id="GO:0043752">
    <property type="term" value="F:adenosylcobinamide kinase activity"/>
    <property type="evidence" value="ECO:0007669"/>
    <property type="project" value="UniProtKB-EC"/>
</dbReference>
<dbReference type="EC" id="2.7.7.62" evidence="9"/>
<feature type="binding site" evidence="19">
    <location>
        <begin position="7"/>
        <end position="14"/>
    </location>
    <ligand>
        <name>GTP</name>
        <dbReference type="ChEBI" id="CHEBI:37565"/>
    </ligand>
</feature>
<dbReference type="PANTHER" id="PTHR34848:SF1">
    <property type="entry name" value="BIFUNCTIONAL ADENOSYLCOBALAMIN BIOSYNTHESIS PROTEIN COBU"/>
    <property type="match status" value="1"/>
</dbReference>